<evidence type="ECO:0000313" key="1">
    <source>
        <dbReference type="EMBL" id="KAF9997907.1"/>
    </source>
</evidence>
<dbReference type="AlphaFoldDB" id="A0A9P6ST25"/>
<dbReference type="EMBL" id="JAAAHW010000931">
    <property type="protein sequence ID" value="KAF9997907.1"/>
    <property type="molecule type" value="Genomic_DNA"/>
</dbReference>
<comment type="caution">
    <text evidence="1">The sequence shown here is derived from an EMBL/GenBank/DDBJ whole genome shotgun (WGS) entry which is preliminary data.</text>
</comment>
<gene>
    <name evidence="1" type="ORF">BGZ65_006542</name>
</gene>
<name>A0A9P6ST25_9FUNG</name>
<organism evidence="1 2">
    <name type="scientific">Modicella reniformis</name>
    <dbReference type="NCBI Taxonomy" id="1440133"/>
    <lineage>
        <taxon>Eukaryota</taxon>
        <taxon>Fungi</taxon>
        <taxon>Fungi incertae sedis</taxon>
        <taxon>Mucoromycota</taxon>
        <taxon>Mortierellomycotina</taxon>
        <taxon>Mortierellomycetes</taxon>
        <taxon>Mortierellales</taxon>
        <taxon>Mortierellaceae</taxon>
        <taxon>Modicella</taxon>
    </lineage>
</organism>
<reference evidence="1" key="1">
    <citation type="journal article" date="2020" name="Fungal Divers.">
        <title>Resolving the Mortierellaceae phylogeny through synthesis of multi-gene phylogenetics and phylogenomics.</title>
        <authorList>
            <person name="Vandepol N."/>
            <person name="Liber J."/>
            <person name="Desiro A."/>
            <person name="Na H."/>
            <person name="Kennedy M."/>
            <person name="Barry K."/>
            <person name="Grigoriev I.V."/>
            <person name="Miller A.N."/>
            <person name="O'Donnell K."/>
            <person name="Stajich J.E."/>
            <person name="Bonito G."/>
        </authorList>
    </citation>
    <scope>NUCLEOTIDE SEQUENCE</scope>
    <source>
        <strain evidence="1">MES-2147</strain>
    </source>
</reference>
<proteinExistence type="predicted"/>
<keyword evidence="2" id="KW-1185">Reference proteome</keyword>
<feature type="non-terminal residue" evidence="1">
    <location>
        <position position="66"/>
    </location>
</feature>
<dbReference type="Proteomes" id="UP000749646">
    <property type="component" value="Unassembled WGS sequence"/>
</dbReference>
<evidence type="ECO:0000313" key="2">
    <source>
        <dbReference type="Proteomes" id="UP000749646"/>
    </source>
</evidence>
<accession>A0A9P6ST25</accession>
<protein>
    <submittedName>
        <fullName evidence="1">Uncharacterized protein</fullName>
    </submittedName>
</protein>
<sequence length="66" mass="7414">MAGLSAEEEFSNDLAVILDNVTVERDSKLTSLSLSPRSLTTGCIERMTRIIDRPHVRFEDLHEKLG</sequence>